<reference evidence="2 3" key="1">
    <citation type="submission" date="2018-12" db="EMBL/GenBank/DDBJ databases">
        <title>Complete genome of Litorilituus sediminis.</title>
        <authorList>
            <person name="Liu A."/>
            <person name="Rong J."/>
        </authorList>
    </citation>
    <scope>NUCLEOTIDE SEQUENCE [LARGE SCALE GENOMIC DNA]</scope>
    <source>
        <strain evidence="2 3">JCM 17549</strain>
    </source>
</reference>
<sequence>MIRDTRRDKVYFDEYIEYSSECIEEDIDDLITDTSLCPEVKMNISSGIVDDTINLMHYSYCRGDKLKELIPLLNQALEYRQHLKNYADSLSAKDQKLRIIKEEIREDYLEKWLKWLAFAYCLDMGQAYYLKVLELIANQGQDALLDNIAVAMGDTDRDIADTTLFKKRFSKLLKVIEAEPSQRPAAVKAYLDAWYKLYGSPDSHLLDNDAYSGYWCWEAALVVKLYNIDDSSFIDHEYYPKDLVHWQAAQ</sequence>
<evidence type="ECO:0000313" key="2">
    <source>
        <dbReference type="EMBL" id="QBG34923.1"/>
    </source>
</evidence>
<feature type="domain" description="PoNi C-terminal" evidence="1">
    <location>
        <begin position="141"/>
        <end position="243"/>
    </location>
</feature>
<dbReference type="OrthoDB" id="6058444at2"/>
<protein>
    <submittedName>
        <fullName evidence="2">DUF1911 domain-containing protein</fullName>
    </submittedName>
</protein>
<organism evidence="2 3">
    <name type="scientific">Litorilituus sediminis</name>
    <dbReference type="NCBI Taxonomy" id="718192"/>
    <lineage>
        <taxon>Bacteria</taxon>
        <taxon>Pseudomonadati</taxon>
        <taxon>Pseudomonadota</taxon>
        <taxon>Gammaproteobacteria</taxon>
        <taxon>Alteromonadales</taxon>
        <taxon>Colwelliaceae</taxon>
        <taxon>Litorilituus</taxon>
    </lineage>
</organism>
<dbReference type="InterPro" id="IPR028983">
    <property type="entry name" value="PA2201-like_C"/>
</dbReference>
<dbReference type="SUPFAM" id="SSF140731">
    <property type="entry name" value="PA2201 C-terminal domain-like"/>
    <property type="match status" value="1"/>
</dbReference>
<dbReference type="KEGG" id="lsd:EMK97_03810"/>
<evidence type="ECO:0000259" key="1">
    <source>
        <dbReference type="Pfam" id="PF08929"/>
    </source>
</evidence>
<gene>
    <name evidence="2" type="ORF">EMK97_03810</name>
</gene>
<dbReference type="RefSeq" id="WP_130599592.1">
    <property type="nucleotide sequence ID" value="NZ_CP034759.1"/>
</dbReference>
<dbReference type="InterPro" id="IPR015025">
    <property type="entry name" value="PoNi_C"/>
</dbReference>
<dbReference type="Proteomes" id="UP000290244">
    <property type="component" value="Chromosome"/>
</dbReference>
<dbReference type="Gene3D" id="1.10.3920.10">
    <property type="entry name" value="PA2201 C-terminal domain-like"/>
    <property type="match status" value="1"/>
</dbReference>
<evidence type="ECO:0000313" key="3">
    <source>
        <dbReference type="Proteomes" id="UP000290244"/>
    </source>
</evidence>
<dbReference type="Pfam" id="PF08929">
    <property type="entry name" value="PoNi_C"/>
    <property type="match status" value="1"/>
</dbReference>
<proteinExistence type="predicted"/>
<keyword evidence="3" id="KW-1185">Reference proteome</keyword>
<dbReference type="AlphaFoldDB" id="A0A4P6P1K0"/>
<name>A0A4P6P1K0_9GAMM</name>
<dbReference type="EMBL" id="CP034759">
    <property type="protein sequence ID" value="QBG34923.1"/>
    <property type="molecule type" value="Genomic_DNA"/>
</dbReference>
<accession>A0A4P6P1K0</accession>